<keyword evidence="1" id="KW-0443">Lipid metabolism</keyword>
<protein>
    <recommendedName>
        <fullName evidence="3">PNPLA domain-containing protein</fullName>
    </recommendedName>
</protein>
<feature type="transmembrane region" description="Helical" evidence="2">
    <location>
        <begin position="223"/>
        <end position="242"/>
    </location>
</feature>
<evidence type="ECO:0000313" key="4">
    <source>
        <dbReference type="EMBL" id="MBB3166883.1"/>
    </source>
</evidence>
<organism evidence="4 5">
    <name type="scientific">Simiduia aestuariiviva</name>
    <dbReference type="NCBI Taxonomy" id="1510459"/>
    <lineage>
        <taxon>Bacteria</taxon>
        <taxon>Pseudomonadati</taxon>
        <taxon>Pseudomonadota</taxon>
        <taxon>Gammaproteobacteria</taxon>
        <taxon>Cellvibrionales</taxon>
        <taxon>Cellvibrionaceae</taxon>
        <taxon>Simiduia</taxon>
    </lineage>
</organism>
<feature type="transmembrane region" description="Helical" evidence="2">
    <location>
        <begin position="315"/>
        <end position="331"/>
    </location>
</feature>
<dbReference type="SUPFAM" id="SSF52151">
    <property type="entry name" value="FabD/lysophospholipase-like"/>
    <property type="match status" value="1"/>
</dbReference>
<dbReference type="AlphaFoldDB" id="A0A839UHF1"/>
<keyword evidence="2" id="KW-1133">Transmembrane helix</keyword>
<keyword evidence="2" id="KW-0472">Membrane</keyword>
<dbReference type="PANTHER" id="PTHR10728">
    <property type="entry name" value="CYTOSOLIC PHOSPHOLIPASE A2"/>
    <property type="match status" value="1"/>
</dbReference>
<name>A0A839UHF1_9GAMM</name>
<evidence type="ECO:0000256" key="2">
    <source>
        <dbReference type="SAM" id="Phobius"/>
    </source>
</evidence>
<dbReference type="GO" id="GO:0005829">
    <property type="term" value="C:cytosol"/>
    <property type="evidence" value="ECO:0007669"/>
    <property type="project" value="TreeGrafter"/>
</dbReference>
<dbReference type="RefSeq" id="WP_183907228.1">
    <property type="nucleotide sequence ID" value="NZ_JACHXZ010000001.1"/>
</dbReference>
<keyword evidence="5" id="KW-1185">Reference proteome</keyword>
<keyword evidence="2" id="KW-0812">Transmembrane</keyword>
<evidence type="ECO:0000259" key="3">
    <source>
        <dbReference type="Pfam" id="PF01734"/>
    </source>
</evidence>
<feature type="transmembrane region" description="Helical" evidence="2">
    <location>
        <begin position="285"/>
        <end position="303"/>
    </location>
</feature>
<dbReference type="Pfam" id="PF01734">
    <property type="entry name" value="Patatin"/>
    <property type="match status" value="1"/>
</dbReference>
<dbReference type="EMBL" id="JACHXZ010000001">
    <property type="protein sequence ID" value="MBB3166883.1"/>
    <property type="molecule type" value="Genomic_DNA"/>
</dbReference>
<proteinExistence type="predicted"/>
<accession>A0A839UHF1</accession>
<reference evidence="4 5" key="1">
    <citation type="submission" date="2020-08" db="EMBL/GenBank/DDBJ databases">
        <title>Genomic Encyclopedia of Type Strains, Phase III (KMG-III): the genomes of soil and plant-associated and newly described type strains.</title>
        <authorList>
            <person name="Whitman W."/>
        </authorList>
    </citation>
    <scope>NUCLEOTIDE SEQUENCE [LARGE SCALE GENOMIC DNA]</scope>
    <source>
        <strain evidence="4 5">CECT 8571</strain>
    </source>
</reference>
<dbReference type="GO" id="GO:0004623">
    <property type="term" value="F:phospholipase A2 activity"/>
    <property type="evidence" value="ECO:0007669"/>
    <property type="project" value="TreeGrafter"/>
</dbReference>
<dbReference type="Gene3D" id="3.40.1090.10">
    <property type="entry name" value="Cytosolic phospholipase A2 catalytic domain"/>
    <property type="match status" value="2"/>
</dbReference>
<feature type="transmembrane region" description="Helical" evidence="2">
    <location>
        <begin position="179"/>
        <end position="202"/>
    </location>
</feature>
<dbReference type="GO" id="GO:0046475">
    <property type="term" value="P:glycerophospholipid catabolic process"/>
    <property type="evidence" value="ECO:0007669"/>
    <property type="project" value="TreeGrafter"/>
</dbReference>
<feature type="transmembrane region" description="Helical" evidence="2">
    <location>
        <begin position="137"/>
        <end position="159"/>
    </location>
</feature>
<evidence type="ECO:0000313" key="5">
    <source>
        <dbReference type="Proteomes" id="UP000559987"/>
    </source>
</evidence>
<dbReference type="PANTHER" id="PTHR10728:SF40">
    <property type="entry name" value="PATATIN FAMILY PROTEIN"/>
    <property type="match status" value="1"/>
</dbReference>
<dbReference type="Proteomes" id="UP000559987">
    <property type="component" value="Unassembled WGS sequence"/>
</dbReference>
<feature type="domain" description="PNPLA" evidence="3">
    <location>
        <begin position="36"/>
        <end position="116"/>
    </location>
</feature>
<dbReference type="InterPro" id="IPR016035">
    <property type="entry name" value="Acyl_Trfase/lysoPLipase"/>
</dbReference>
<dbReference type="InterPro" id="IPR002641">
    <property type="entry name" value="PNPLA_dom"/>
</dbReference>
<evidence type="ECO:0000256" key="1">
    <source>
        <dbReference type="ARBA" id="ARBA00023098"/>
    </source>
</evidence>
<comment type="caution">
    <text evidence="4">The sequence shown here is derived from an EMBL/GenBank/DDBJ whole genome shotgun (WGS) entry which is preliminary data.</text>
</comment>
<gene>
    <name evidence="4" type="ORF">FHS30_000059</name>
</gene>
<sequence>MASTENFDQVNAAEQHWIAKRRKNAGVALDKPALGLAFSGGGIRSACFHLGVLQALQAANKLREVDYLSSVSGGGYIGACFQWLKHHATSADDAPLFNQTAGKGSVLDWLRAHGKFLIDGKSVTGVTLLSALLASTLFNLLVVVPLLLGAVWLAGLPHATFSWPSHWHLPGAEIIEGHAGYLLALWLSVCSFGLFLLSIPTMALWRQHNRHHSFRARRRMGQLLTFSLVTGLIGLLPVAAQLGDAIVGAAEAEALDVWTDHLNYAVPFLSGVAALSRVKARPQFAMFGLTLLLFGLAAAAYHWVFDAGIIDTLGYKISLAVSIILLGLASINRTSMHSYYLAQLCNAFFAPVAGVPERQNDTLLATISPSTGAPLPLINTTLGTRNSPQSLWRARLGASFTLSPLYCGAPATGFAPTSAFQYGRLTLGEAMATSGAAVDPDTAQSANRSLSFLMALLNLRLGFWVRAPRAPRNHWTRMPYWLIGREMFGCGLGEQYQNLHLSDGGHFENLGVYELLRREVPLIISGDAGADPHTSLSDLGLLIQRAEADFNCQISIDVEPLLRAEDGLHDACFATGQIHYASGKTGTLLFVKTLLTLHSSAQVRAFANIDRSFPNDSTDNQFYNEQHFDAYRRLGFENMQSALAALAK</sequence>